<keyword evidence="2" id="KW-1185">Reference proteome</keyword>
<sequence>MYKAEAKTTGNKALINNFTKLPAVELTNKQGEVCALTRLLPNSFPTVIIYALTFFLSDDSRTIS</sequence>
<accession>A0A1M5G6L9</accession>
<dbReference type="EMBL" id="FQUS01000016">
    <property type="protein sequence ID" value="SHF99366.1"/>
    <property type="molecule type" value="Genomic_DNA"/>
</dbReference>
<organism evidence="1 2">
    <name type="scientific">Fodinibius roseus</name>
    <dbReference type="NCBI Taxonomy" id="1194090"/>
    <lineage>
        <taxon>Bacteria</taxon>
        <taxon>Pseudomonadati</taxon>
        <taxon>Balneolota</taxon>
        <taxon>Balneolia</taxon>
        <taxon>Balneolales</taxon>
        <taxon>Balneolaceae</taxon>
        <taxon>Fodinibius</taxon>
    </lineage>
</organism>
<evidence type="ECO:0000313" key="2">
    <source>
        <dbReference type="Proteomes" id="UP000184041"/>
    </source>
</evidence>
<dbReference type="Proteomes" id="UP000184041">
    <property type="component" value="Unassembled WGS sequence"/>
</dbReference>
<protein>
    <submittedName>
        <fullName evidence="1">Uncharacterized protein</fullName>
    </submittedName>
</protein>
<proteinExistence type="predicted"/>
<gene>
    <name evidence="1" type="ORF">SAMN05443144_116101</name>
</gene>
<dbReference type="AlphaFoldDB" id="A0A1M5G6L9"/>
<evidence type="ECO:0000313" key="1">
    <source>
        <dbReference type="EMBL" id="SHF99366.1"/>
    </source>
</evidence>
<reference evidence="1 2" key="1">
    <citation type="submission" date="2016-11" db="EMBL/GenBank/DDBJ databases">
        <authorList>
            <person name="Jaros S."/>
            <person name="Januszkiewicz K."/>
            <person name="Wedrychowicz H."/>
        </authorList>
    </citation>
    <scope>NUCLEOTIDE SEQUENCE [LARGE SCALE GENOMIC DNA]</scope>
    <source>
        <strain evidence="1 2">DSM 21986</strain>
    </source>
</reference>
<name>A0A1M5G6L9_9BACT</name>